<keyword evidence="2" id="KW-1185">Reference proteome</keyword>
<sequence>MKPDRERRDFLRESVIDFLQDYPYGLSCSQRDADKYRHLIPGNPSRKELSAVFFWLVNSRLATHTQKIRLRL</sequence>
<reference evidence="1 2" key="1">
    <citation type="submission" date="2019-02" db="EMBL/GenBank/DDBJ databases">
        <title>Genomic Encyclopedia of Type Strains, Phase IV (KMG-IV): sequencing the most valuable type-strain genomes for metagenomic binning, comparative biology and taxonomic classification.</title>
        <authorList>
            <person name="Goeker M."/>
        </authorList>
    </citation>
    <scope>NUCLEOTIDE SEQUENCE [LARGE SCALE GENOMIC DNA]</scope>
    <source>
        <strain evidence="1 2">DSM 19570</strain>
    </source>
</reference>
<gene>
    <name evidence="1" type="ORF">EV670_3050</name>
</gene>
<dbReference type="Proteomes" id="UP000293671">
    <property type="component" value="Unassembled WGS sequence"/>
</dbReference>
<comment type="caution">
    <text evidence="1">The sequence shown here is derived from an EMBL/GenBank/DDBJ whole genome shotgun (WGS) entry which is preliminary data.</text>
</comment>
<evidence type="ECO:0000313" key="2">
    <source>
        <dbReference type="Proteomes" id="UP000293671"/>
    </source>
</evidence>
<accession>A0A4Q7VGZ5</accession>
<name>A0A4Q7VGZ5_9BURK</name>
<dbReference type="AlphaFoldDB" id="A0A4Q7VGZ5"/>
<evidence type="ECO:0000313" key="1">
    <source>
        <dbReference type="EMBL" id="RZT95297.1"/>
    </source>
</evidence>
<protein>
    <submittedName>
        <fullName evidence="1">Uncharacterized protein</fullName>
    </submittedName>
</protein>
<organism evidence="1 2">
    <name type="scientific">Rivibacter subsaxonicus</name>
    <dbReference type="NCBI Taxonomy" id="457575"/>
    <lineage>
        <taxon>Bacteria</taxon>
        <taxon>Pseudomonadati</taxon>
        <taxon>Pseudomonadota</taxon>
        <taxon>Betaproteobacteria</taxon>
        <taxon>Burkholderiales</taxon>
        <taxon>Rivibacter</taxon>
    </lineage>
</organism>
<dbReference type="RefSeq" id="WP_130433597.1">
    <property type="nucleotide sequence ID" value="NZ_SHKP01000007.1"/>
</dbReference>
<proteinExistence type="predicted"/>
<dbReference type="EMBL" id="SHKP01000007">
    <property type="protein sequence ID" value="RZT95297.1"/>
    <property type="molecule type" value="Genomic_DNA"/>
</dbReference>